<keyword evidence="2" id="KW-1185">Reference proteome</keyword>
<proteinExistence type="predicted"/>
<accession>A0ABT8LBF5</accession>
<dbReference type="InterPro" id="IPR011990">
    <property type="entry name" value="TPR-like_helical_dom_sf"/>
</dbReference>
<reference evidence="1" key="1">
    <citation type="submission" date="2023-06" db="EMBL/GenBank/DDBJ databases">
        <title>Genomic of Agaribacillus aureum.</title>
        <authorList>
            <person name="Wang G."/>
        </authorList>
    </citation>
    <scope>NUCLEOTIDE SEQUENCE</scope>
    <source>
        <strain evidence="1">BMA12</strain>
    </source>
</reference>
<comment type="caution">
    <text evidence="1">The sequence shown here is derived from an EMBL/GenBank/DDBJ whole genome shotgun (WGS) entry which is preliminary data.</text>
</comment>
<dbReference type="Gene3D" id="1.25.40.10">
    <property type="entry name" value="Tetratricopeptide repeat domain"/>
    <property type="match status" value="1"/>
</dbReference>
<dbReference type="RefSeq" id="WP_346760458.1">
    <property type="nucleotide sequence ID" value="NZ_JAUJEB010000006.1"/>
</dbReference>
<name>A0ABT8LBF5_9BACT</name>
<dbReference type="EMBL" id="JAUJEB010000006">
    <property type="protein sequence ID" value="MDN5215119.1"/>
    <property type="molecule type" value="Genomic_DNA"/>
</dbReference>
<dbReference type="SUPFAM" id="SSF48452">
    <property type="entry name" value="TPR-like"/>
    <property type="match status" value="1"/>
</dbReference>
<organism evidence="1 2">
    <name type="scientific">Agaribacillus aureus</name>
    <dbReference type="NCBI Taxonomy" id="3051825"/>
    <lineage>
        <taxon>Bacteria</taxon>
        <taxon>Pseudomonadati</taxon>
        <taxon>Bacteroidota</taxon>
        <taxon>Cytophagia</taxon>
        <taxon>Cytophagales</taxon>
        <taxon>Splendidivirgaceae</taxon>
        <taxon>Agaribacillus</taxon>
    </lineage>
</organism>
<evidence type="ECO:0000313" key="1">
    <source>
        <dbReference type="EMBL" id="MDN5215119.1"/>
    </source>
</evidence>
<dbReference type="Proteomes" id="UP001172083">
    <property type="component" value="Unassembled WGS sequence"/>
</dbReference>
<sequence length="131" mass="14724">MNITGSNPKEALKLSKRVLGINPEVNAVYGNIATIAMENNLFDYIIPVFDDGISSNPNNLDLVYQRAILIGNQGDYVDALIDFYKVVDQSALADNPDLFSEDQISKDIEISKVHLRLKIKIKIKRKNLYVL</sequence>
<protein>
    <submittedName>
        <fullName evidence="1">Uncharacterized protein</fullName>
    </submittedName>
</protein>
<evidence type="ECO:0000313" key="2">
    <source>
        <dbReference type="Proteomes" id="UP001172083"/>
    </source>
</evidence>
<gene>
    <name evidence="1" type="ORF">QQ020_23765</name>
</gene>